<dbReference type="Gene3D" id="2.20.150.30">
    <property type="match status" value="1"/>
</dbReference>
<dbReference type="PANTHER" id="PTHR39080:SF1">
    <property type="entry name" value="LARGE RIBOSOMAL SUBUNIT PROTEIN BL28A"/>
    <property type="match status" value="1"/>
</dbReference>
<evidence type="ECO:0000256" key="3">
    <source>
        <dbReference type="ARBA" id="ARBA00023274"/>
    </source>
</evidence>
<dbReference type="GO" id="GO:0003735">
    <property type="term" value="F:structural constituent of ribosome"/>
    <property type="evidence" value="ECO:0007669"/>
    <property type="project" value="InterPro"/>
</dbReference>
<dbReference type="SUPFAM" id="SSF143800">
    <property type="entry name" value="L28p-like"/>
    <property type="match status" value="1"/>
</dbReference>
<evidence type="ECO:0000256" key="5">
    <source>
        <dbReference type="HAMAP-Rule" id="MF_00373"/>
    </source>
</evidence>
<dbReference type="InterPro" id="IPR037147">
    <property type="entry name" value="Ribosomal_bL28_sf"/>
</dbReference>
<keyword evidence="3 5" id="KW-0687">Ribonucleoprotein</keyword>
<dbReference type="PANTHER" id="PTHR39080">
    <property type="entry name" value="50S RIBOSOMAL PROTEIN L28"/>
    <property type="match status" value="1"/>
</dbReference>
<dbReference type="HAMAP" id="MF_00373">
    <property type="entry name" value="Ribosomal_bL28"/>
    <property type="match status" value="1"/>
</dbReference>
<organism evidence="6 7">
    <name type="scientific">Candidatus Fimisoma avicola</name>
    <dbReference type="NCBI Taxonomy" id="2840826"/>
    <lineage>
        <taxon>Bacteria</taxon>
        <taxon>Bacillati</taxon>
        <taxon>Bacillota</taxon>
        <taxon>Clostridia</taxon>
        <taxon>Eubacteriales</taxon>
        <taxon>Candidatus Fimisoma</taxon>
    </lineage>
</organism>
<dbReference type="Proteomes" id="UP000824091">
    <property type="component" value="Unassembled WGS sequence"/>
</dbReference>
<keyword evidence="2 5" id="KW-0689">Ribosomal protein</keyword>
<dbReference type="Pfam" id="PF00830">
    <property type="entry name" value="Ribosomal_L28"/>
    <property type="match status" value="1"/>
</dbReference>
<dbReference type="NCBIfam" id="TIGR00009">
    <property type="entry name" value="L28"/>
    <property type="match status" value="1"/>
</dbReference>
<dbReference type="InterPro" id="IPR001383">
    <property type="entry name" value="Ribosomal_bL28_bact-type"/>
</dbReference>
<sequence>MSRKCEICGKGQVSGNAVSHSNRHTKRKWNANIQTVRIADEKGTVRRANVCTKCLKSNKVNRAI</sequence>
<dbReference type="InterPro" id="IPR050096">
    <property type="entry name" value="Bacterial_rp_bL28"/>
</dbReference>
<gene>
    <name evidence="5" type="primary">rpmB</name>
    <name evidence="6" type="ORF">IAD16_09780</name>
</gene>
<dbReference type="InterPro" id="IPR026569">
    <property type="entry name" value="Ribosomal_bL28"/>
</dbReference>
<dbReference type="GO" id="GO:0006412">
    <property type="term" value="P:translation"/>
    <property type="evidence" value="ECO:0007669"/>
    <property type="project" value="UniProtKB-UniRule"/>
</dbReference>
<dbReference type="AlphaFoldDB" id="A0A9D1I7Z0"/>
<name>A0A9D1I7Z0_9FIRM</name>
<evidence type="ECO:0000313" key="7">
    <source>
        <dbReference type="Proteomes" id="UP000824091"/>
    </source>
</evidence>
<dbReference type="Gene3D" id="2.30.170.40">
    <property type="entry name" value="Ribosomal protein L28/L24"/>
    <property type="match status" value="1"/>
</dbReference>
<accession>A0A9D1I7Z0</accession>
<comment type="caution">
    <text evidence="6">The sequence shown here is derived from an EMBL/GenBank/DDBJ whole genome shotgun (WGS) entry which is preliminary data.</text>
</comment>
<reference evidence="6" key="2">
    <citation type="journal article" date="2021" name="PeerJ">
        <title>Extensive microbial diversity within the chicken gut microbiome revealed by metagenomics and culture.</title>
        <authorList>
            <person name="Gilroy R."/>
            <person name="Ravi A."/>
            <person name="Getino M."/>
            <person name="Pursley I."/>
            <person name="Horton D.L."/>
            <person name="Alikhan N.F."/>
            <person name="Baker D."/>
            <person name="Gharbi K."/>
            <person name="Hall N."/>
            <person name="Watson M."/>
            <person name="Adriaenssens E.M."/>
            <person name="Foster-Nyarko E."/>
            <person name="Jarju S."/>
            <person name="Secka A."/>
            <person name="Antonio M."/>
            <person name="Oren A."/>
            <person name="Chaudhuri R.R."/>
            <person name="La Ragione R."/>
            <person name="Hildebrand F."/>
            <person name="Pallen M.J."/>
        </authorList>
    </citation>
    <scope>NUCLEOTIDE SEQUENCE</scope>
    <source>
        <strain evidence="6">11300</strain>
    </source>
</reference>
<comment type="similarity">
    <text evidence="1 5">Belongs to the bacterial ribosomal protein bL28 family.</text>
</comment>
<dbReference type="GO" id="GO:1990904">
    <property type="term" value="C:ribonucleoprotein complex"/>
    <property type="evidence" value="ECO:0007669"/>
    <property type="project" value="UniProtKB-KW"/>
</dbReference>
<reference evidence="6" key="1">
    <citation type="submission" date="2020-10" db="EMBL/GenBank/DDBJ databases">
        <authorList>
            <person name="Gilroy R."/>
        </authorList>
    </citation>
    <scope>NUCLEOTIDE SEQUENCE</scope>
    <source>
        <strain evidence="6">11300</strain>
    </source>
</reference>
<evidence type="ECO:0000256" key="1">
    <source>
        <dbReference type="ARBA" id="ARBA00008760"/>
    </source>
</evidence>
<protein>
    <recommendedName>
        <fullName evidence="4 5">Large ribosomal subunit protein bL28</fullName>
    </recommendedName>
</protein>
<dbReference type="InterPro" id="IPR034704">
    <property type="entry name" value="Ribosomal_bL28/bL31-like_sf"/>
</dbReference>
<evidence type="ECO:0000313" key="6">
    <source>
        <dbReference type="EMBL" id="HIU28645.1"/>
    </source>
</evidence>
<evidence type="ECO:0000256" key="2">
    <source>
        <dbReference type="ARBA" id="ARBA00022980"/>
    </source>
</evidence>
<evidence type="ECO:0000256" key="4">
    <source>
        <dbReference type="ARBA" id="ARBA00035174"/>
    </source>
</evidence>
<dbReference type="GO" id="GO:0005840">
    <property type="term" value="C:ribosome"/>
    <property type="evidence" value="ECO:0007669"/>
    <property type="project" value="UniProtKB-KW"/>
</dbReference>
<proteinExistence type="inferred from homology"/>
<dbReference type="EMBL" id="DVMO01000151">
    <property type="protein sequence ID" value="HIU28645.1"/>
    <property type="molecule type" value="Genomic_DNA"/>
</dbReference>